<dbReference type="Pfam" id="PF13229">
    <property type="entry name" value="Beta_helix"/>
    <property type="match status" value="1"/>
</dbReference>
<dbReference type="SMART" id="SM00710">
    <property type="entry name" value="PbH1"/>
    <property type="match status" value="33"/>
</dbReference>
<evidence type="ECO:0000256" key="1">
    <source>
        <dbReference type="ARBA" id="ARBA00004196"/>
    </source>
</evidence>
<sequence>MLYLLFPLLFRITPQNINRIPGSHKKNIKLDRCWENLSNDKFTKPDYDEYVVYCHNGLQPSVFKMTSTRTVGVSSSNSNSKVFKIRNVECTFNENPFINCVFQDSLINFEGTNNNYIANSNSISNCSNGSGPSSANIMYINAKTTTIQDNTITFTSVDKACRTFRIFNNEKTILMGNQITNANINTDSSENGIGAYISGTNTANPVTISGCTFTTCGKTGGLYVVIFNVPKFEFTFNKITFSDSLTSCGCVSSIRSTELVYTNNVFENARYNSNNWRSAGIDQNECTSSQETLTVENNTFNNIKGNNQGRCIYLKINNPASTSFRENTFQNCPSGSFFIKIAFISLINEMIIDSCKFIENALNKQWVIDPFSSCNQIIIQNKLDNDCSLPYLLTLENCLFEGNTSPLKGGGFHYGFNRYASNTIVHLINCQFKKNQASETGGALAIQSYQGFLIENCTFTENTATQGGGAIYIETDFFCHRTITPSGTKEDESIIRGCTFVGNTGSEAHGIFIQSVSTTSIQILSCKFTDCGTNDYVIVDPNNDIQNDIENCTFEYSNEEQSSSAISTKSTNIHLIGNTFRKCNSNTVHLNSSTDISSFELIENTFYYCHRGTIIRTDSNTFIQAHTIKGNTFEDVQLTTTPSMYLELSSESLLFNNNTFKSFNMNADQGGIGLEINRKNKDLLKVSFEACYFIGNSNKNNYQAGGLRIDYYQNNGKTSLKVMNCVFERNSNNKGAGLMFCVNSEVTIEETIFRGNTGSEGSSIYVKPNYDTTASSAGITIYKCTFENNPSSSKSSIFCEPGTTKSIRIDTCTFKEEQGGIHVQNLGNNPLTIVKTDFIHITTRSSIIISQTTAITALTIDECTFDGCSGGVNKCFDIVTHAPTFTFSNNVINNCKLSGNANYCGNINMNNKIATFELTNITFYNNTSNSAFGGGSSIQISGTNEIIFSECHFNNNHVFRDSSYNPSAASGPNLNGFGGGLQIGNCGMMSIGIIIRGCIFENNEAELNGGGLSIEKYVSNNDAEGFLIENCEFKSNVAGQKGGSIYVGSETPCGTSITSTNENGAIIRNCTFEGNTGNEAHGIFIQSVSTTSIQILSCKFTDCGTNNYVIVDPNNDIQNDIENCTFEYSNEEQSSSAISTRSTNIHLIGNTFRKCNSNTVHLNSSTDISSFELIENTFYYCHRGTIIRTDSNTFIQAHTIKGNTFEDVQLTTTPSMYLELSSESLLFNNNTFKSFNMNADQGGIGLEINRKNKDLLKVSFEACYFIGNSNKNNYQAGGLRIDYYQNNGKTSLKVMNCVFERNSNNKGAGLMFCVNSEVTIEETIFRGNTGSEGSSIYVKPNYDTTASSAEITIYKCTFENNPSSSKSSIFCEPGTTKSIRIDTCTFKEEQGGIHVQNLGNNQLTFVKTDFIHITTRSSIIISQTTAITTLTIDECTFDGCSGGVNKCFDIVTHAPTFTFSNNVIQNNQPTGCNNYIATINLNNKISSFELTNITFLNNTSNSLYGGGSSLIVLGTNQITFNQCHFTNNRAFQDQSVGRPTSGNEPYYNGDGGALQIGYWCKTNDVDISITNCDFNGNQAKRHGGALSIQTLKTVTIESCQFNNNIANCNFETASNLVILEENHFHLKSSGRGGGIYINPTYYYSKDGLSCPTTTSVAMASFVVRSSTFTSNNACDGYAMYIEGDDSGTSFQINGNTFHDNYNESNHVISPNDIFGAVVTSEIVFQKDTIVKSNTWTYSNNQLHVNEVNFVDHFGNTATFAFTMSDYFPSSNFTLSNFFTQSNHFSNSGLFTKSDAFSKSRDFTKSNDFSHSKYFSKSNSFTNSDDFTKSKGFTKSNLFSDSKEFTNSNVFSGTNQFSNSAAFSGTERFTETGAFSSSNKFSKSESFSDSKEFSHSNAFSRSDKFSNSAAFSGTERFTETGAFSSSNKFSKSESFSDSKEFSHSNAFSRSDKFSNSAAFSGTEKFTETGSFSISSKFSKSESFSDSKEFSQSNAFSNSAQFTNSEVFSSSRKFSYSELFTISSLFTQSSSFSDSKAFSKSEVFSRSKQFSNSQLFSETNQFSATDLFSISNKFSKSELFSKSAQFSDSNKFSESLKFSKSQSFTETEKFTLTSDFSKSNKFSESNDFTLSKEFSPSDKFSHSNYFSSSNLFSKTEGFSLTTDFTLSGKFSLSTKFTESIKFSFSKEFSFSKHFSLTDMFSYSTKFTNSVSFTLSTKFTESNDFTQSKEFDPTPFFSQSGKFTKTEGFTFTGAFSKSTKFTFSNEFSISNKFTQTYHFSLTDRFTNTEKFSLTNSFSYSTKFSNSHQFSESERFTESYGFSPSITLEPNDPSCIVEDEEGNITYSDRCDYSDFNGKNVTVLIVRSNFTNFVEDSNGGAIHIANCSFRCNGTEFIDCASINGGGGGIYINNTIEHEKTVDLINLVFIRCKAFYGGAVFIQSNYELNSILIKSCIFRSNEAYPRRTNEGSLFGGSSVYLIADDADVINDTFVGNKGPGGCFKIISPHDKHKGNLVQLEENEKLSIKIDGCEFDQSESIYYESRENGGSEVEINDCNFKGKLIKGSHYINGKILLYNSPKLLINSCQFEHEINESIKHGLVKKISSVKIMKEISLNENLKSQKVENNKNVLIVLCSFAIFISVVSILMMKFNHHFTNNDSFTDNLDNNFESNNLNFQTEDDI</sequence>
<keyword evidence="8" id="KW-0812">Transmembrane</keyword>
<name>A0ABR2H4R4_9EUKA</name>
<feature type="domain" description="Right handed beta helix" evidence="9">
    <location>
        <begin position="393"/>
        <end position="554"/>
    </location>
</feature>
<keyword evidence="11" id="KW-1185">Reference proteome</keyword>
<evidence type="ECO:0000256" key="7">
    <source>
        <dbReference type="ARBA" id="ARBA00023237"/>
    </source>
</evidence>
<evidence type="ECO:0000256" key="6">
    <source>
        <dbReference type="ARBA" id="ARBA00023136"/>
    </source>
</evidence>
<comment type="subcellular location">
    <subcellularLocation>
        <location evidence="1">Cell envelope</location>
    </subcellularLocation>
    <subcellularLocation>
        <location evidence="2">Cell outer membrane</location>
    </subcellularLocation>
    <subcellularLocation>
        <location evidence="3">Secreted</location>
    </subcellularLocation>
</comment>
<evidence type="ECO:0000256" key="2">
    <source>
        <dbReference type="ARBA" id="ARBA00004442"/>
    </source>
</evidence>
<keyword evidence="5" id="KW-0732">Signal</keyword>
<dbReference type="Gene3D" id="2.160.20.10">
    <property type="entry name" value="Single-stranded right-handed beta-helix, Pectin lyase-like"/>
    <property type="match status" value="2"/>
</dbReference>
<evidence type="ECO:0000256" key="3">
    <source>
        <dbReference type="ARBA" id="ARBA00004613"/>
    </source>
</evidence>
<dbReference type="PANTHER" id="PTHR11319">
    <property type="entry name" value="G PROTEIN-COUPLED RECEPTOR-RELATED"/>
    <property type="match status" value="1"/>
</dbReference>
<comment type="caution">
    <text evidence="10">The sequence shown here is derived from an EMBL/GenBank/DDBJ whole genome shotgun (WGS) entry which is preliminary data.</text>
</comment>
<dbReference type="PANTHER" id="PTHR11319:SF35">
    <property type="entry name" value="OUTER MEMBRANE PROTEIN PMPC-RELATED"/>
    <property type="match status" value="1"/>
</dbReference>
<dbReference type="Proteomes" id="UP001470230">
    <property type="component" value="Unassembled WGS sequence"/>
</dbReference>
<organism evidence="10 11">
    <name type="scientific">Tritrichomonas musculus</name>
    <dbReference type="NCBI Taxonomy" id="1915356"/>
    <lineage>
        <taxon>Eukaryota</taxon>
        <taxon>Metamonada</taxon>
        <taxon>Parabasalia</taxon>
        <taxon>Tritrichomonadida</taxon>
        <taxon>Tritrichomonadidae</taxon>
        <taxon>Tritrichomonas</taxon>
    </lineage>
</organism>
<gene>
    <name evidence="10" type="ORF">M9Y10_030540</name>
</gene>
<keyword evidence="7" id="KW-0998">Cell outer membrane</keyword>
<dbReference type="InterPro" id="IPR003368">
    <property type="entry name" value="POMP_repeat"/>
</dbReference>
<keyword evidence="8" id="KW-1133">Transmembrane helix</keyword>
<dbReference type="EMBL" id="JAPFFF010000044">
    <property type="protein sequence ID" value="KAK8840762.1"/>
    <property type="molecule type" value="Genomic_DNA"/>
</dbReference>
<dbReference type="NCBIfam" id="TIGR01376">
    <property type="entry name" value="POMP_repeat"/>
    <property type="match status" value="1"/>
</dbReference>
<reference evidence="10 11" key="1">
    <citation type="submission" date="2024-04" db="EMBL/GenBank/DDBJ databases">
        <title>Tritrichomonas musculus Genome.</title>
        <authorList>
            <person name="Alves-Ferreira E."/>
            <person name="Grigg M."/>
            <person name="Lorenzi H."/>
            <person name="Galac M."/>
        </authorList>
    </citation>
    <scope>NUCLEOTIDE SEQUENCE [LARGE SCALE GENOMIC DNA]</scope>
    <source>
        <strain evidence="10 11">EAF2021</strain>
    </source>
</reference>
<evidence type="ECO:0000259" key="9">
    <source>
        <dbReference type="Pfam" id="PF13229"/>
    </source>
</evidence>
<dbReference type="InterPro" id="IPR039448">
    <property type="entry name" value="Beta_helix"/>
</dbReference>
<protein>
    <recommendedName>
        <fullName evidence="9">Right handed beta helix domain-containing protein</fullName>
    </recommendedName>
</protein>
<evidence type="ECO:0000256" key="5">
    <source>
        <dbReference type="ARBA" id="ARBA00022729"/>
    </source>
</evidence>
<evidence type="ECO:0000313" key="10">
    <source>
        <dbReference type="EMBL" id="KAK8840762.1"/>
    </source>
</evidence>
<feature type="transmembrane region" description="Helical" evidence="8">
    <location>
        <begin position="2625"/>
        <end position="2644"/>
    </location>
</feature>
<evidence type="ECO:0000256" key="4">
    <source>
        <dbReference type="ARBA" id="ARBA00022525"/>
    </source>
</evidence>
<keyword evidence="6 8" id="KW-0472">Membrane</keyword>
<dbReference type="InterPro" id="IPR006626">
    <property type="entry name" value="PbH1"/>
</dbReference>
<dbReference type="SUPFAM" id="SSF51126">
    <property type="entry name" value="Pectin lyase-like"/>
    <property type="match status" value="5"/>
</dbReference>
<evidence type="ECO:0000256" key="8">
    <source>
        <dbReference type="SAM" id="Phobius"/>
    </source>
</evidence>
<evidence type="ECO:0000313" key="11">
    <source>
        <dbReference type="Proteomes" id="UP001470230"/>
    </source>
</evidence>
<keyword evidence="4" id="KW-0964">Secreted</keyword>
<dbReference type="InterPro" id="IPR011050">
    <property type="entry name" value="Pectin_lyase_fold/virulence"/>
</dbReference>
<accession>A0ABR2H4R4</accession>
<dbReference type="InterPro" id="IPR012334">
    <property type="entry name" value="Pectin_lyas_fold"/>
</dbReference>
<proteinExistence type="predicted"/>